<feature type="domain" description="Nitrogenase/oxidoreductase component 1" evidence="1">
    <location>
        <begin position="13"/>
        <end position="437"/>
    </location>
</feature>
<dbReference type="InterPro" id="IPR000510">
    <property type="entry name" value="Nase/OxRdtase_comp1"/>
</dbReference>
<dbReference type="PANTHER" id="PTHR42956">
    <property type="entry name" value="NITROGENASE IRON-MOLYBDENUM COFACTOR BIOSYNTHESIS PROTEIN NIFE"/>
    <property type="match status" value="1"/>
</dbReference>
<dbReference type="KEGG" id="cpae:CPAST_c10450"/>
<dbReference type="PANTHER" id="PTHR42956:SF1">
    <property type="entry name" value="NITROGENASE IRON-MOLYBDENUM COFACTOR BIOSYNTHESIS PROTEIN NIFE"/>
    <property type="match status" value="1"/>
</dbReference>
<dbReference type="GeneID" id="93073243"/>
<dbReference type="GO" id="GO:0016163">
    <property type="term" value="F:nitrogenase activity"/>
    <property type="evidence" value="ECO:0007669"/>
    <property type="project" value="UniProtKB-EC"/>
</dbReference>
<dbReference type="EC" id="1.18.6.1" evidence="2"/>
<dbReference type="EMBL" id="CP009268">
    <property type="protein sequence ID" value="AJA51133.1"/>
    <property type="molecule type" value="Genomic_DNA"/>
</dbReference>
<dbReference type="KEGG" id="cpat:CLPA_c10450"/>
<reference evidence="3 4" key="3">
    <citation type="journal article" name="Genome Announc.">
        <title>Improved Draft Genome Sequence of Clostridium pasteurianum Strain ATCC 6013 (DSM 525) Using a Hybrid Next-Generation Sequencing Approach.</title>
        <authorList>
            <person name="Pyne M.E."/>
            <person name="Utturkar S."/>
            <person name="Brown S.D."/>
            <person name="Moo-Young M."/>
            <person name="Chung D.A."/>
            <person name="Chou C.P."/>
        </authorList>
    </citation>
    <scope>NUCLEOTIDE SEQUENCE [LARGE SCALE GENOMIC DNA]</scope>
    <source>
        <strain evidence="3 4">ATCC 6013</strain>
    </source>
</reference>
<evidence type="ECO:0000259" key="1">
    <source>
        <dbReference type="Pfam" id="PF00148"/>
    </source>
</evidence>
<dbReference type="eggNOG" id="COG2710">
    <property type="taxonomic scope" value="Bacteria"/>
</dbReference>
<evidence type="ECO:0000313" key="3">
    <source>
        <dbReference type="EMBL" id="KRU12859.1"/>
    </source>
</evidence>
<sequence>MSGIIEQPRYVCAIGAQQTVLAIDKAIPILNSGPGCSEKVFSAVSFNSGYQGTGYAGGSTIPCTNSSEREVVFGGEDRLREVIDGTLKILKGDLFVVLTGCTSDIIGDDVGQVVSEYQKNGVPIVYAETGGFKGNNYLGHELVTQAIINQFVGDVQPKVEKGLVNVWSVVPYQDPFWAGNLSEIKRLLEGIGLRVNILFGPEAGGVEEWKTIPNAEFNIVLSPWVGLKTAKLLKDKYGTPYLYHPIFPIGAKQTTEFLRKVVEFGDLDRNKAEEFIRDKERIYYYYLQRSADFFVEFRYDLIHKFFTITDSFYALGINKFLIKELGLVPGQQYITENTPKEYEDFIKRELENSSKTISAEVIFETNGRKIHKGIRNYDHNNHKPLIIGSFWDKDIVSELGGYGLDLSIPILNSIVLNKTYAGYNGALALVEDIYNSILNHY</sequence>
<evidence type="ECO:0000313" key="4">
    <source>
        <dbReference type="Proteomes" id="UP000028042"/>
    </source>
</evidence>
<dbReference type="Pfam" id="PF00148">
    <property type="entry name" value="Oxidored_nitro"/>
    <property type="match status" value="1"/>
</dbReference>
<dbReference type="InterPro" id="IPR049939">
    <property type="entry name" value="NifE-like"/>
</dbReference>
<keyword evidence="2" id="KW-0560">Oxidoreductase</keyword>
<dbReference type="EMBL" id="JPGY02000001">
    <property type="protein sequence ID" value="KRU12859.1"/>
    <property type="molecule type" value="Genomic_DNA"/>
</dbReference>
<dbReference type="AlphaFoldDB" id="A0A0H3J814"/>
<accession>A0A0H3J814</accession>
<organism evidence="2 5">
    <name type="scientific">Clostridium pasteurianum DSM 525 = ATCC 6013</name>
    <dbReference type="NCBI Taxonomy" id="1262449"/>
    <lineage>
        <taxon>Bacteria</taxon>
        <taxon>Bacillati</taxon>
        <taxon>Bacillota</taxon>
        <taxon>Clostridia</taxon>
        <taxon>Eubacteriales</taxon>
        <taxon>Clostridiaceae</taxon>
        <taxon>Clostridium</taxon>
    </lineage>
</organism>
<gene>
    <name evidence="2" type="primary">nifK5</name>
    <name evidence="2" type="ORF">CLPA_c10450</name>
    <name evidence="3" type="ORF">CP6013_02107</name>
</gene>
<dbReference type="Proteomes" id="UP000028042">
    <property type="component" value="Unassembled WGS sequence"/>
</dbReference>
<evidence type="ECO:0000313" key="2">
    <source>
        <dbReference type="EMBL" id="AJA51133.1"/>
    </source>
</evidence>
<name>A0A0H3J814_CLOPA</name>
<dbReference type="SUPFAM" id="SSF53807">
    <property type="entry name" value="Helical backbone' metal receptor"/>
    <property type="match status" value="1"/>
</dbReference>
<dbReference type="Gene3D" id="3.40.50.1980">
    <property type="entry name" value="Nitrogenase molybdenum iron protein domain"/>
    <property type="match status" value="3"/>
</dbReference>
<proteinExistence type="predicted"/>
<dbReference type="RefSeq" id="WP_003444624.1">
    <property type="nucleotide sequence ID" value="NZ_ANZB01000005.1"/>
</dbReference>
<reference evidence="3" key="2">
    <citation type="submission" date="2015-10" db="EMBL/GenBank/DDBJ databases">
        <title>Improved Draft Genome Sequence of Clostridium pasteurianum Strain ATCC 6013 (DSM 525) Using a Hybrid Next-Generation Sequencing Approach.</title>
        <authorList>
            <person name="Pyne M.E."/>
            <person name="Utturkar S.M."/>
            <person name="Brown S.D."/>
            <person name="Moo-Young M."/>
            <person name="Chung D.A."/>
            <person name="Chou P.C."/>
        </authorList>
    </citation>
    <scope>NUCLEOTIDE SEQUENCE</scope>
    <source>
        <strain evidence="3">ATCC 6013</strain>
    </source>
</reference>
<dbReference type="Proteomes" id="UP000030905">
    <property type="component" value="Chromosome"/>
</dbReference>
<protein>
    <submittedName>
        <fullName evidence="2">Nitrogenase molybdenum-iron protein beta chain</fullName>
        <ecNumber evidence="2">1.18.6.1</ecNumber>
    </submittedName>
    <submittedName>
        <fullName evidence="3">Oxidoreductase/nitrogenase component 1</fullName>
    </submittedName>
</protein>
<evidence type="ECO:0000313" key="5">
    <source>
        <dbReference type="Proteomes" id="UP000030905"/>
    </source>
</evidence>
<dbReference type="PATRIC" id="fig|1262449.3.peg.1922"/>
<reference evidence="2 5" key="1">
    <citation type="journal article" date="2015" name="Genome Announc.">
        <title>Complete Genome Sequence of the Nitrogen-Fixing and Solvent-Producing Clostridium pasteurianum DSM 525.</title>
        <authorList>
            <person name="Poehlein A."/>
            <person name="Grosse-Honebrink A."/>
            <person name="Zhang Y."/>
            <person name="Minton N.P."/>
            <person name="Daniel R."/>
        </authorList>
    </citation>
    <scope>NUCLEOTIDE SEQUENCE [LARGE SCALE GENOMIC DNA]</scope>
    <source>
        <strain evidence="2">DSM 525</strain>
        <strain evidence="5">DSM 525 / ATCC 6013</strain>
    </source>
</reference>
<keyword evidence="5" id="KW-1185">Reference proteome</keyword>